<evidence type="ECO:0000313" key="1">
    <source>
        <dbReference type="EMBL" id="MBD2182726.1"/>
    </source>
</evidence>
<evidence type="ECO:0000313" key="2">
    <source>
        <dbReference type="Proteomes" id="UP000641646"/>
    </source>
</evidence>
<reference evidence="1" key="2">
    <citation type="submission" date="2020-08" db="EMBL/GenBank/DDBJ databases">
        <authorList>
            <person name="Chen M."/>
            <person name="Teng W."/>
            <person name="Zhao L."/>
            <person name="Hu C."/>
            <person name="Zhou Y."/>
            <person name="Han B."/>
            <person name="Song L."/>
            <person name="Shu W."/>
        </authorList>
    </citation>
    <scope>NUCLEOTIDE SEQUENCE</scope>
    <source>
        <strain evidence="1">FACHB-1375</strain>
    </source>
</reference>
<dbReference type="InterPro" id="IPR027434">
    <property type="entry name" value="Homing_endonucl"/>
</dbReference>
<comment type="caution">
    <text evidence="1">The sequence shown here is derived from an EMBL/GenBank/DDBJ whole genome shotgun (WGS) entry which is preliminary data.</text>
</comment>
<organism evidence="1 2">
    <name type="scientific">Aerosakkonema funiforme FACHB-1375</name>
    <dbReference type="NCBI Taxonomy" id="2949571"/>
    <lineage>
        <taxon>Bacteria</taxon>
        <taxon>Bacillati</taxon>
        <taxon>Cyanobacteriota</taxon>
        <taxon>Cyanophyceae</taxon>
        <taxon>Oscillatoriophycideae</taxon>
        <taxon>Aerosakkonematales</taxon>
        <taxon>Aerosakkonemataceae</taxon>
        <taxon>Aerosakkonema</taxon>
    </lineage>
</organism>
<dbReference type="Proteomes" id="UP000641646">
    <property type="component" value="Unassembled WGS sequence"/>
</dbReference>
<dbReference type="RefSeq" id="WP_190465725.1">
    <property type="nucleotide sequence ID" value="NZ_JACJPW010000041.1"/>
</dbReference>
<dbReference type="AlphaFoldDB" id="A0A926VF33"/>
<sequence length="104" mass="12013">MTSTSIELVLFMKDHFGGSACIAHKAKNNHSETYHWKVGRKGAIEALKLIAPYLREQEKARRAQLILENYPDLLPRNGRYTPDLLEKISLIEKEFFKNSNKVKI</sequence>
<protein>
    <submittedName>
        <fullName evidence="1">Uncharacterized protein</fullName>
    </submittedName>
</protein>
<gene>
    <name evidence="1" type="ORF">H6G03_16745</name>
</gene>
<proteinExistence type="predicted"/>
<dbReference type="Gene3D" id="3.10.28.10">
    <property type="entry name" value="Homing endonucleases"/>
    <property type="match status" value="1"/>
</dbReference>
<keyword evidence="2" id="KW-1185">Reference proteome</keyword>
<reference evidence="1" key="1">
    <citation type="journal article" date="2015" name="ISME J.">
        <title>Draft Genome Sequence of Streptomyces incarnatus NRRL8089, which Produces the Nucleoside Antibiotic Sinefungin.</title>
        <authorList>
            <person name="Oshima K."/>
            <person name="Hattori M."/>
            <person name="Shimizu H."/>
            <person name="Fukuda K."/>
            <person name="Nemoto M."/>
            <person name="Inagaki K."/>
            <person name="Tamura T."/>
        </authorList>
    </citation>
    <scope>NUCLEOTIDE SEQUENCE</scope>
    <source>
        <strain evidence="1">FACHB-1375</strain>
    </source>
</reference>
<accession>A0A926VF33</accession>
<dbReference type="EMBL" id="JACJPW010000041">
    <property type="protein sequence ID" value="MBD2182726.1"/>
    <property type="molecule type" value="Genomic_DNA"/>
</dbReference>
<name>A0A926VF33_9CYAN</name>